<dbReference type="PANTHER" id="PTHR30309:SF0">
    <property type="entry name" value="GLYCEROL-3-PHOSPHATE ACYLTRANSFERASE-RELATED"/>
    <property type="match status" value="1"/>
</dbReference>
<evidence type="ECO:0000256" key="4">
    <source>
        <dbReference type="ARBA" id="ARBA00022692"/>
    </source>
</evidence>
<evidence type="ECO:0000256" key="3">
    <source>
        <dbReference type="ARBA" id="ARBA00022679"/>
    </source>
</evidence>
<feature type="transmembrane region" description="Helical" evidence="10">
    <location>
        <begin position="52"/>
        <end position="76"/>
    </location>
</feature>
<keyword evidence="8 10" id="KW-0594">Phospholipid biosynthesis</keyword>
<gene>
    <name evidence="10 11" type="primary">plsY</name>
    <name evidence="11" type="ORF">ACFL27_11955</name>
</gene>
<sequence length="200" mass="21068">MVSFLCLLCAAYILGSIPSGILVSKLWAGTDIRRQGSGNIGATNVYRNLGLGAAGLVFAADVVKGGLAVSGASYFLAGEWAPLLAGLACVLGHMYSLFLGFKGGKGVATGFGVFLIISPLAAAVSLVIWLLFLFTLQWVSVASMIAALGLPIIIYFTNAGPEFWLAVVVAFFIVLNHRQNISRLLRGVEPKIGAEMKFRG</sequence>
<reference evidence="11 12" key="1">
    <citation type="submission" date="2024-09" db="EMBL/GenBank/DDBJ databases">
        <title>Laminarin stimulates single cell rates of sulfate reduction while oxygen inhibits transcriptomic activity in coastal marine sediment.</title>
        <authorList>
            <person name="Lindsay M."/>
            <person name="Orcutt B."/>
            <person name="Emerson D."/>
            <person name="Stepanauskas R."/>
            <person name="D'Angelo T."/>
        </authorList>
    </citation>
    <scope>NUCLEOTIDE SEQUENCE [LARGE SCALE GENOMIC DNA]</scope>
    <source>
        <strain evidence="11">SAG AM-311-K15</strain>
    </source>
</reference>
<comment type="subunit">
    <text evidence="10">Probably interacts with PlsX.</text>
</comment>
<keyword evidence="9 10" id="KW-1208">Phospholipid metabolism</keyword>
<proteinExistence type="inferred from homology"/>
<evidence type="ECO:0000256" key="7">
    <source>
        <dbReference type="ARBA" id="ARBA00023136"/>
    </source>
</evidence>
<dbReference type="Pfam" id="PF02660">
    <property type="entry name" value="G3P_acyltransf"/>
    <property type="match status" value="1"/>
</dbReference>
<feature type="transmembrane region" description="Helical" evidence="10">
    <location>
        <begin position="163"/>
        <end position="181"/>
    </location>
</feature>
<keyword evidence="4 10" id="KW-0812">Transmembrane</keyword>
<evidence type="ECO:0000256" key="8">
    <source>
        <dbReference type="ARBA" id="ARBA00023209"/>
    </source>
</evidence>
<evidence type="ECO:0000256" key="6">
    <source>
        <dbReference type="ARBA" id="ARBA00023098"/>
    </source>
</evidence>
<keyword evidence="11" id="KW-0012">Acyltransferase</keyword>
<dbReference type="GO" id="GO:0004366">
    <property type="term" value="F:glycerol-3-phosphate O-acyltransferase activity"/>
    <property type="evidence" value="ECO:0007669"/>
    <property type="project" value="UniProtKB-EC"/>
</dbReference>
<accession>A0ABV6YXG1</accession>
<evidence type="ECO:0000256" key="9">
    <source>
        <dbReference type="ARBA" id="ARBA00023264"/>
    </source>
</evidence>
<comment type="function">
    <text evidence="10">Catalyzes the transfer of an acyl group from acyl-phosphate (acyl-PO(4)) to glycerol-3-phosphate (G3P) to form lysophosphatidic acid (LPA). This enzyme utilizes acyl-phosphate as fatty acyl donor, but not acyl-CoA or acyl-ACP.</text>
</comment>
<keyword evidence="5 10" id="KW-1133">Transmembrane helix</keyword>
<dbReference type="PANTHER" id="PTHR30309">
    <property type="entry name" value="INNER MEMBRANE PROTEIN YGIH"/>
    <property type="match status" value="1"/>
</dbReference>
<evidence type="ECO:0000256" key="10">
    <source>
        <dbReference type="HAMAP-Rule" id="MF_01043"/>
    </source>
</evidence>
<evidence type="ECO:0000256" key="1">
    <source>
        <dbReference type="ARBA" id="ARBA00022475"/>
    </source>
</evidence>
<dbReference type="EC" id="2.3.1.275" evidence="10"/>
<keyword evidence="6 10" id="KW-0443">Lipid metabolism</keyword>
<protein>
    <recommendedName>
        <fullName evidence="10">Glycerol-3-phosphate acyltransferase</fullName>
    </recommendedName>
    <alternativeName>
        <fullName evidence="10">Acyl-PO4 G3P acyltransferase</fullName>
    </alternativeName>
    <alternativeName>
        <fullName evidence="10">Acyl-phosphate--glycerol-3-phosphate acyltransferase</fullName>
    </alternativeName>
    <alternativeName>
        <fullName evidence="10">G3P acyltransferase</fullName>
        <shortName evidence="10">GPAT</shortName>
        <ecNumber evidence="10">2.3.1.275</ecNumber>
    </alternativeName>
    <alternativeName>
        <fullName evidence="10">Lysophosphatidic acid synthase</fullName>
        <shortName evidence="10">LPA synthase</shortName>
    </alternativeName>
</protein>
<comment type="subcellular location">
    <subcellularLocation>
        <location evidence="10">Cell membrane</location>
        <topology evidence="10">Multi-pass membrane protein</topology>
    </subcellularLocation>
</comment>
<keyword evidence="7 10" id="KW-0472">Membrane</keyword>
<evidence type="ECO:0000313" key="12">
    <source>
        <dbReference type="Proteomes" id="UP001594351"/>
    </source>
</evidence>
<evidence type="ECO:0000256" key="5">
    <source>
        <dbReference type="ARBA" id="ARBA00022989"/>
    </source>
</evidence>
<dbReference type="InterPro" id="IPR003811">
    <property type="entry name" value="G3P_acylTferase_PlsY"/>
</dbReference>
<evidence type="ECO:0000313" key="11">
    <source>
        <dbReference type="EMBL" id="MFC1850899.1"/>
    </source>
</evidence>
<keyword evidence="12" id="KW-1185">Reference proteome</keyword>
<comment type="catalytic activity">
    <reaction evidence="10">
        <text>an acyl phosphate + sn-glycerol 3-phosphate = a 1-acyl-sn-glycero-3-phosphate + phosphate</text>
        <dbReference type="Rhea" id="RHEA:34075"/>
        <dbReference type="ChEBI" id="CHEBI:43474"/>
        <dbReference type="ChEBI" id="CHEBI:57597"/>
        <dbReference type="ChEBI" id="CHEBI:57970"/>
        <dbReference type="ChEBI" id="CHEBI:59918"/>
        <dbReference type="EC" id="2.3.1.275"/>
    </reaction>
</comment>
<keyword evidence="1 10" id="KW-1003">Cell membrane</keyword>
<keyword evidence="3 10" id="KW-0808">Transferase</keyword>
<comment type="caution">
    <text evidence="11">The sequence shown here is derived from an EMBL/GenBank/DDBJ whole genome shotgun (WGS) entry which is preliminary data.</text>
</comment>
<feature type="transmembrane region" description="Helical" evidence="10">
    <location>
        <begin position="83"/>
        <end position="101"/>
    </location>
</feature>
<organism evidence="11 12">
    <name type="scientific">candidate division CSSED10-310 bacterium</name>
    <dbReference type="NCBI Taxonomy" id="2855610"/>
    <lineage>
        <taxon>Bacteria</taxon>
        <taxon>Bacteria division CSSED10-310</taxon>
    </lineage>
</organism>
<dbReference type="Proteomes" id="UP001594351">
    <property type="component" value="Unassembled WGS sequence"/>
</dbReference>
<dbReference type="NCBIfam" id="TIGR00023">
    <property type="entry name" value="glycerol-3-phosphate 1-O-acyltransferase PlsY"/>
    <property type="match status" value="1"/>
</dbReference>
<name>A0ABV6YXG1_UNCC1</name>
<comment type="pathway">
    <text evidence="10">Lipid metabolism; phospholipid metabolism.</text>
</comment>
<keyword evidence="2 10" id="KW-0444">Lipid biosynthesis</keyword>
<feature type="transmembrane region" description="Helical" evidence="10">
    <location>
        <begin position="107"/>
        <end position="131"/>
    </location>
</feature>
<evidence type="ECO:0000256" key="2">
    <source>
        <dbReference type="ARBA" id="ARBA00022516"/>
    </source>
</evidence>
<comment type="similarity">
    <text evidence="10">Belongs to the PlsY family.</text>
</comment>
<dbReference type="EMBL" id="JBHPBY010000133">
    <property type="protein sequence ID" value="MFC1850899.1"/>
    <property type="molecule type" value="Genomic_DNA"/>
</dbReference>
<dbReference type="HAMAP" id="MF_01043">
    <property type="entry name" value="PlsY"/>
    <property type="match status" value="1"/>
</dbReference>
<dbReference type="SMART" id="SM01207">
    <property type="entry name" value="G3P_acyltransf"/>
    <property type="match status" value="1"/>
</dbReference>